<name>A0ACA9MD98_9GLOM</name>
<keyword evidence="2" id="KW-1185">Reference proteome</keyword>
<evidence type="ECO:0000313" key="2">
    <source>
        <dbReference type="Proteomes" id="UP000789525"/>
    </source>
</evidence>
<dbReference type="Proteomes" id="UP000789525">
    <property type="component" value="Unassembled WGS sequence"/>
</dbReference>
<accession>A0ACA9MD98</accession>
<sequence length="282" mass="30834">MSSSPNQTNTPSGVDPFREALNQSLIAQAPDLGPSVVFLILFALSSVIYAFRSFKTRRLAYYYLFGFAILRTAAYITRAVWSQDVTSSTDAIAGGVIASGGFFLAAQSLYVLFTVWVASLHGGSENLPSRDKRYIQLIKLLLPLSSLIGIIGSVKQYSASSLNDYNLGTTLRKVSVLGFAGLLALLIGLTALYSIQLNGFHKLPASSILCTGSLLLMIEMIYRIDAIWSNSKADVNTQKWVFYVFLSIPEFIFSVFMGVVNIEKIFYEAGGDSGTDREKGDH</sequence>
<dbReference type="EMBL" id="CAJVPT010011705">
    <property type="protein sequence ID" value="CAG8581420.1"/>
    <property type="molecule type" value="Genomic_DNA"/>
</dbReference>
<proteinExistence type="predicted"/>
<organism evidence="1 2">
    <name type="scientific">Acaulospora colombiana</name>
    <dbReference type="NCBI Taxonomy" id="27376"/>
    <lineage>
        <taxon>Eukaryota</taxon>
        <taxon>Fungi</taxon>
        <taxon>Fungi incertae sedis</taxon>
        <taxon>Mucoromycota</taxon>
        <taxon>Glomeromycotina</taxon>
        <taxon>Glomeromycetes</taxon>
        <taxon>Diversisporales</taxon>
        <taxon>Acaulosporaceae</taxon>
        <taxon>Acaulospora</taxon>
    </lineage>
</organism>
<reference evidence="1" key="1">
    <citation type="submission" date="2021-06" db="EMBL/GenBank/DDBJ databases">
        <authorList>
            <person name="Kallberg Y."/>
            <person name="Tangrot J."/>
            <person name="Rosling A."/>
        </authorList>
    </citation>
    <scope>NUCLEOTIDE SEQUENCE</scope>
    <source>
        <strain evidence="1">CL356</strain>
    </source>
</reference>
<gene>
    <name evidence="1" type="ORF">ACOLOM_LOCUS5983</name>
</gene>
<evidence type="ECO:0000313" key="1">
    <source>
        <dbReference type="EMBL" id="CAG8581420.1"/>
    </source>
</evidence>
<protein>
    <submittedName>
        <fullName evidence="1">2395_t:CDS:1</fullName>
    </submittedName>
</protein>
<comment type="caution">
    <text evidence="1">The sequence shown here is derived from an EMBL/GenBank/DDBJ whole genome shotgun (WGS) entry which is preliminary data.</text>
</comment>